<evidence type="ECO:0000313" key="2">
    <source>
        <dbReference type="EMBL" id="MBX62333.1"/>
    </source>
</evidence>
<proteinExistence type="predicted"/>
<accession>A0A2P2Q5S2</accession>
<organism evidence="2">
    <name type="scientific">Rhizophora mucronata</name>
    <name type="common">Asiatic mangrove</name>
    <dbReference type="NCBI Taxonomy" id="61149"/>
    <lineage>
        <taxon>Eukaryota</taxon>
        <taxon>Viridiplantae</taxon>
        <taxon>Streptophyta</taxon>
        <taxon>Embryophyta</taxon>
        <taxon>Tracheophyta</taxon>
        <taxon>Spermatophyta</taxon>
        <taxon>Magnoliopsida</taxon>
        <taxon>eudicotyledons</taxon>
        <taxon>Gunneridae</taxon>
        <taxon>Pentapetalae</taxon>
        <taxon>rosids</taxon>
        <taxon>fabids</taxon>
        <taxon>Malpighiales</taxon>
        <taxon>Rhizophoraceae</taxon>
        <taxon>Rhizophora</taxon>
    </lineage>
</organism>
<protein>
    <submittedName>
        <fullName evidence="2">Uncharacterized protein</fullName>
    </submittedName>
</protein>
<evidence type="ECO:0000256" key="1">
    <source>
        <dbReference type="SAM" id="MobiDB-lite"/>
    </source>
</evidence>
<feature type="region of interest" description="Disordered" evidence="1">
    <location>
        <begin position="1"/>
        <end position="37"/>
    </location>
</feature>
<sequence length="37" mass="4280">MNTLRQIMRDSKFVSSKSGKKTKTSNLANRHKLDNML</sequence>
<dbReference type="AlphaFoldDB" id="A0A2P2Q5S2"/>
<reference evidence="2" key="1">
    <citation type="submission" date="2018-02" db="EMBL/GenBank/DDBJ databases">
        <title>Rhizophora mucronata_Transcriptome.</title>
        <authorList>
            <person name="Meera S.P."/>
            <person name="Sreeshan A."/>
            <person name="Augustine A."/>
        </authorList>
    </citation>
    <scope>NUCLEOTIDE SEQUENCE</scope>
    <source>
        <tissue evidence="2">Leaf</tissue>
    </source>
</reference>
<name>A0A2P2Q5S2_RHIMU</name>
<dbReference type="EMBL" id="GGEC01081849">
    <property type="protein sequence ID" value="MBX62333.1"/>
    <property type="molecule type" value="Transcribed_RNA"/>
</dbReference>